<dbReference type="InterPro" id="IPR036736">
    <property type="entry name" value="ACP-like_sf"/>
</dbReference>
<dbReference type="OrthoDB" id="2085352at2"/>
<protein>
    <submittedName>
        <fullName evidence="5">Thioester reductase</fullName>
    </submittedName>
</protein>
<keyword evidence="6" id="KW-1185">Reference proteome</keyword>
<keyword evidence="3" id="KW-0597">Phosphoprotein</keyword>
<keyword evidence="2" id="KW-0596">Phosphopantetheine</keyword>
<gene>
    <name evidence="5" type="ORF">FOY51_18550</name>
</gene>
<organism evidence="5 6">
    <name type="scientific">Antrihabitans cavernicola</name>
    <dbReference type="NCBI Taxonomy" id="2495913"/>
    <lineage>
        <taxon>Bacteria</taxon>
        <taxon>Bacillati</taxon>
        <taxon>Actinomycetota</taxon>
        <taxon>Actinomycetes</taxon>
        <taxon>Mycobacteriales</taxon>
        <taxon>Nocardiaceae</taxon>
        <taxon>Antrihabitans</taxon>
    </lineage>
</organism>
<dbReference type="Proteomes" id="UP000322244">
    <property type="component" value="Unassembled WGS sequence"/>
</dbReference>
<name>A0A5A7S600_9NOCA</name>
<proteinExistence type="predicted"/>
<dbReference type="GO" id="GO:0031177">
    <property type="term" value="F:phosphopantetheine binding"/>
    <property type="evidence" value="ECO:0007669"/>
    <property type="project" value="InterPro"/>
</dbReference>
<accession>A0A5A7S600</accession>
<dbReference type="InterPro" id="IPR023213">
    <property type="entry name" value="CAT-like_dom_sf"/>
</dbReference>
<feature type="domain" description="Carrier" evidence="4">
    <location>
        <begin position="373"/>
        <end position="447"/>
    </location>
</feature>
<dbReference type="RefSeq" id="WP_149431754.1">
    <property type="nucleotide sequence ID" value="NZ_VLNY01000009.1"/>
</dbReference>
<dbReference type="Gene3D" id="1.10.1200.10">
    <property type="entry name" value="ACP-like"/>
    <property type="match status" value="1"/>
</dbReference>
<dbReference type="InterPro" id="IPR009081">
    <property type="entry name" value="PP-bd_ACP"/>
</dbReference>
<evidence type="ECO:0000259" key="4">
    <source>
        <dbReference type="PROSITE" id="PS50075"/>
    </source>
</evidence>
<dbReference type="InterPro" id="IPR020806">
    <property type="entry name" value="PKS_PP-bd"/>
</dbReference>
<evidence type="ECO:0000256" key="1">
    <source>
        <dbReference type="ARBA" id="ARBA00001957"/>
    </source>
</evidence>
<dbReference type="SMART" id="SM00823">
    <property type="entry name" value="PKS_PP"/>
    <property type="match status" value="1"/>
</dbReference>
<dbReference type="AlphaFoldDB" id="A0A5A7S600"/>
<dbReference type="PANTHER" id="PTHR45527">
    <property type="entry name" value="NONRIBOSOMAL PEPTIDE SYNTHETASE"/>
    <property type="match status" value="1"/>
</dbReference>
<sequence length="479" mass="50064">MPISLSQQAALVPERMGRSTPATALFVAIELADVDVSALEQVVAVLLADNEILRTVYPDDRRLPYAKVLPAPTTAVEVVGSDPDLDADAAHRFDLVDEIPIRIRFYPSRSVLSIAVHPVAADDRALDLLVAAITDGTPVAGQFGDFGGAQLKNLAATAANDPALAYWTDRLADLPDLVAAPPLAETRSFRLPTADTAAIVAVIATALRDAGIGNDVVVGLVDPARSAPGAQHVIGPFANQLVLRLDLAATVDPIAAASQAVAKAREHAGTRIERLAHLLKRDSLFQVLISVRAAGRHEIARRIARPHGVAVVFDVVTDADSAVVTVDLPAAFVEHAERLAAGSPAGQYGPALFEAAVPEFDHYAPGQGGEPVTDDERAIAAAIRVVLDLDADDEVGREDTFFSLGGDSIAALRLVTVLADDGHALDVQTVFEYPVIAQLAQQLANTTPEQAPAPSTAAMSASGLDGAALAALGRRFSSK</sequence>
<dbReference type="SUPFAM" id="SSF47336">
    <property type="entry name" value="ACP-like"/>
    <property type="match status" value="1"/>
</dbReference>
<comment type="cofactor">
    <cofactor evidence="1">
        <name>pantetheine 4'-phosphate</name>
        <dbReference type="ChEBI" id="CHEBI:47942"/>
    </cofactor>
</comment>
<evidence type="ECO:0000313" key="6">
    <source>
        <dbReference type="Proteomes" id="UP000322244"/>
    </source>
</evidence>
<evidence type="ECO:0000313" key="5">
    <source>
        <dbReference type="EMBL" id="KAA0021550.1"/>
    </source>
</evidence>
<reference evidence="5 6" key="1">
    <citation type="submission" date="2019-07" db="EMBL/GenBank/DDBJ databases">
        <title>Rhodococcus cavernicolus sp. nov., isolated from a cave.</title>
        <authorList>
            <person name="Lee S.D."/>
        </authorList>
    </citation>
    <scope>NUCLEOTIDE SEQUENCE [LARGE SCALE GENOMIC DNA]</scope>
    <source>
        <strain evidence="5 6">C1-24</strain>
    </source>
</reference>
<dbReference type="SUPFAM" id="SSF52777">
    <property type="entry name" value="CoA-dependent acyltransferases"/>
    <property type="match status" value="2"/>
</dbReference>
<dbReference type="Pfam" id="PF00550">
    <property type="entry name" value="PP-binding"/>
    <property type="match status" value="1"/>
</dbReference>
<dbReference type="Gene3D" id="3.30.559.30">
    <property type="entry name" value="Nonribosomal peptide synthetase, condensation domain"/>
    <property type="match status" value="2"/>
</dbReference>
<evidence type="ECO:0000256" key="3">
    <source>
        <dbReference type="ARBA" id="ARBA00022553"/>
    </source>
</evidence>
<dbReference type="GO" id="GO:0044550">
    <property type="term" value="P:secondary metabolite biosynthetic process"/>
    <property type="evidence" value="ECO:0007669"/>
    <property type="project" value="TreeGrafter"/>
</dbReference>
<dbReference type="PROSITE" id="PS50075">
    <property type="entry name" value="CARRIER"/>
    <property type="match status" value="1"/>
</dbReference>
<dbReference type="GO" id="GO:0043041">
    <property type="term" value="P:amino acid activation for nonribosomal peptide biosynthetic process"/>
    <property type="evidence" value="ECO:0007669"/>
    <property type="project" value="TreeGrafter"/>
</dbReference>
<dbReference type="Gene3D" id="3.30.559.10">
    <property type="entry name" value="Chloramphenicol acetyltransferase-like domain"/>
    <property type="match status" value="2"/>
</dbReference>
<comment type="caution">
    <text evidence="5">The sequence shown here is derived from an EMBL/GenBank/DDBJ whole genome shotgun (WGS) entry which is preliminary data.</text>
</comment>
<dbReference type="EMBL" id="VLNY01000009">
    <property type="protein sequence ID" value="KAA0021550.1"/>
    <property type="molecule type" value="Genomic_DNA"/>
</dbReference>
<dbReference type="GO" id="GO:0005737">
    <property type="term" value="C:cytoplasm"/>
    <property type="evidence" value="ECO:0007669"/>
    <property type="project" value="TreeGrafter"/>
</dbReference>
<dbReference type="PANTHER" id="PTHR45527:SF1">
    <property type="entry name" value="FATTY ACID SYNTHASE"/>
    <property type="match status" value="1"/>
</dbReference>
<evidence type="ECO:0000256" key="2">
    <source>
        <dbReference type="ARBA" id="ARBA00022450"/>
    </source>
</evidence>